<dbReference type="Pfam" id="PF01402">
    <property type="entry name" value="RHH_1"/>
    <property type="match status" value="1"/>
</dbReference>
<reference evidence="2 3" key="1">
    <citation type="submission" date="2019-06" db="EMBL/GenBank/DDBJ databases">
        <title>The draft genome of Rhizobium smilacinae PTYR-5.</title>
        <authorList>
            <person name="Liu L."/>
            <person name="Li L."/>
            <person name="Zhang X."/>
        </authorList>
    </citation>
    <scope>NUCLEOTIDE SEQUENCE [LARGE SCALE GENOMIC DNA]</scope>
    <source>
        <strain evidence="2 3">PTYR-5</strain>
    </source>
</reference>
<protein>
    <submittedName>
        <fullName evidence="2">Ribbon-helix-helix protein, CopG family</fullName>
    </submittedName>
</protein>
<dbReference type="InterPro" id="IPR013321">
    <property type="entry name" value="Arc_rbn_hlx_hlx"/>
</dbReference>
<dbReference type="Gene3D" id="1.10.1220.10">
    <property type="entry name" value="Met repressor-like"/>
    <property type="match status" value="1"/>
</dbReference>
<name>A0A5C4XQT0_9HYPH</name>
<dbReference type="PANTHER" id="PTHR40688">
    <property type="match status" value="1"/>
</dbReference>
<feature type="domain" description="Ribbon-helix-helix protein CopG" evidence="1">
    <location>
        <begin position="16"/>
        <end position="51"/>
    </location>
</feature>
<evidence type="ECO:0000313" key="3">
    <source>
        <dbReference type="Proteomes" id="UP000311605"/>
    </source>
</evidence>
<comment type="caution">
    <text evidence="2">The sequence shown here is derived from an EMBL/GenBank/DDBJ whole genome shotgun (WGS) entry which is preliminary data.</text>
</comment>
<dbReference type="OrthoDB" id="8297311at2"/>
<organism evidence="2 3">
    <name type="scientific">Aliirhizobium smilacinae</name>
    <dbReference type="NCBI Taxonomy" id="1395944"/>
    <lineage>
        <taxon>Bacteria</taxon>
        <taxon>Pseudomonadati</taxon>
        <taxon>Pseudomonadota</taxon>
        <taxon>Alphaproteobacteria</taxon>
        <taxon>Hyphomicrobiales</taxon>
        <taxon>Rhizobiaceae</taxon>
        <taxon>Aliirhizobium</taxon>
    </lineage>
</organism>
<evidence type="ECO:0000313" key="2">
    <source>
        <dbReference type="EMBL" id="TNM65649.1"/>
    </source>
</evidence>
<keyword evidence="3" id="KW-1185">Reference proteome</keyword>
<dbReference type="RefSeq" id="WP_139673806.1">
    <property type="nucleotide sequence ID" value="NZ_VDMN01000001.1"/>
</dbReference>
<dbReference type="Proteomes" id="UP000311605">
    <property type="component" value="Unassembled WGS sequence"/>
</dbReference>
<evidence type="ECO:0000259" key="1">
    <source>
        <dbReference type="Pfam" id="PF01402"/>
    </source>
</evidence>
<gene>
    <name evidence="2" type="ORF">FHP24_05200</name>
</gene>
<dbReference type="PANTHER" id="PTHR40688:SF2">
    <property type="entry name" value="RIBBON-HELIX-HELIX PROTEIN COPG DOMAIN-CONTAINING PROTEIN"/>
    <property type="match status" value="1"/>
</dbReference>
<sequence>MAEKNNAEKPVLSDPITLRVPQDILDDIEKIAETADRSRSWVIVRALKYYLMAEGNDVLQIRKGEEQIERGETVDAEEFLAELLGETKSDAA</sequence>
<dbReference type="SUPFAM" id="SSF47598">
    <property type="entry name" value="Ribbon-helix-helix"/>
    <property type="match status" value="1"/>
</dbReference>
<dbReference type="AlphaFoldDB" id="A0A5C4XQT0"/>
<accession>A0A5C4XQT0</accession>
<dbReference type="GO" id="GO:0006355">
    <property type="term" value="P:regulation of DNA-templated transcription"/>
    <property type="evidence" value="ECO:0007669"/>
    <property type="project" value="InterPro"/>
</dbReference>
<dbReference type="InterPro" id="IPR010985">
    <property type="entry name" value="Ribbon_hlx_hlx"/>
</dbReference>
<dbReference type="EMBL" id="VDMN01000001">
    <property type="protein sequence ID" value="TNM65649.1"/>
    <property type="molecule type" value="Genomic_DNA"/>
</dbReference>
<proteinExistence type="predicted"/>
<dbReference type="InterPro" id="IPR052991">
    <property type="entry name" value="Non-func_TypeII_TA_Antitoxin"/>
</dbReference>
<dbReference type="InterPro" id="IPR002145">
    <property type="entry name" value="CopG"/>
</dbReference>